<evidence type="ECO:0000313" key="3">
    <source>
        <dbReference type="Proteomes" id="UP000594261"/>
    </source>
</evidence>
<accession>A0A7N2MF44</accession>
<dbReference type="Proteomes" id="UP000594261">
    <property type="component" value="Chromosome 9"/>
</dbReference>
<proteinExistence type="predicted"/>
<dbReference type="InterPro" id="IPR026960">
    <property type="entry name" value="RVT-Znf"/>
</dbReference>
<dbReference type="OMA" id="CRANDET"/>
<organism evidence="2 3">
    <name type="scientific">Quercus lobata</name>
    <name type="common">Valley oak</name>
    <dbReference type="NCBI Taxonomy" id="97700"/>
    <lineage>
        <taxon>Eukaryota</taxon>
        <taxon>Viridiplantae</taxon>
        <taxon>Streptophyta</taxon>
        <taxon>Embryophyta</taxon>
        <taxon>Tracheophyta</taxon>
        <taxon>Spermatophyta</taxon>
        <taxon>Magnoliopsida</taxon>
        <taxon>eudicotyledons</taxon>
        <taxon>Gunneridae</taxon>
        <taxon>Pentapetalae</taxon>
        <taxon>rosids</taxon>
        <taxon>fabids</taxon>
        <taxon>Fagales</taxon>
        <taxon>Fagaceae</taxon>
        <taxon>Quercus</taxon>
    </lineage>
</organism>
<keyword evidence="3" id="KW-1185">Reference proteome</keyword>
<dbReference type="Gramene" id="QL09p000062:mrna">
    <property type="protein sequence ID" value="QL09p000062:mrna:CDS:1"/>
    <property type="gene ID" value="QL09p000062"/>
</dbReference>
<feature type="domain" description="Reverse transcriptase zinc-binding" evidence="1">
    <location>
        <begin position="27"/>
        <end position="97"/>
    </location>
</feature>
<dbReference type="EnsemblPlants" id="QL09p000062:mrna">
    <property type="protein sequence ID" value="QL09p000062:mrna:CDS:1"/>
    <property type="gene ID" value="QL09p000062"/>
</dbReference>
<dbReference type="AlphaFoldDB" id="A0A7N2MF44"/>
<dbReference type="EMBL" id="LRBV02000009">
    <property type="status" value="NOT_ANNOTATED_CDS"/>
    <property type="molecule type" value="Genomic_DNA"/>
</dbReference>
<evidence type="ECO:0000313" key="2">
    <source>
        <dbReference type="EnsemblPlants" id="QL09p000062:mrna:CDS:1"/>
    </source>
</evidence>
<dbReference type="InParanoid" id="A0A7N2MF44"/>
<sequence>MLTVRSAYLVALHLNHGGGGEHSKVQDDRKLWHKMWKLDVPPKVRTFLWRACSEILPTRANLARKRLPIDPRCDICRHEEETVCHVLWECPLATNVWALFKGKLQKCIAAAPDFYSLAKRDEREAHGEGIRSMGDGQLVHLERQKLGLLRAKAVPTS</sequence>
<reference evidence="2 3" key="1">
    <citation type="journal article" date="2016" name="G3 (Bethesda)">
        <title>First Draft Assembly and Annotation of the Genome of a California Endemic Oak Quercus lobata Nee (Fagaceae).</title>
        <authorList>
            <person name="Sork V.L."/>
            <person name="Fitz-Gibbon S.T."/>
            <person name="Puiu D."/>
            <person name="Crepeau M."/>
            <person name="Gugger P.F."/>
            <person name="Sherman R."/>
            <person name="Stevens K."/>
            <person name="Langley C.H."/>
            <person name="Pellegrini M."/>
            <person name="Salzberg S.L."/>
        </authorList>
    </citation>
    <scope>NUCLEOTIDE SEQUENCE [LARGE SCALE GENOMIC DNA]</scope>
    <source>
        <strain evidence="2 3">cv. SW786</strain>
    </source>
</reference>
<name>A0A7N2MF44_QUELO</name>
<dbReference type="Pfam" id="PF13966">
    <property type="entry name" value="zf-RVT"/>
    <property type="match status" value="1"/>
</dbReference>
<evidence type="ECO:0000259" key="1">
    <source>
        <dbReference type="Pfam" id="PF13966"/>
    </source>
</evidence>
<protein>
    <recommendedName>
        <fullName evidence="1">Reverse transcriptase zinc-binding domain-containing protein</fullName>
    </recommendedName>
</protein>
<reference evidence="2" key="2">
    <citation type="submission" date="2021-01" db="UniProtKB">
        <authorList>
            <consortium name="EnsemblPlants"/>
        </authorList>
    </citation>
    <scope>IDENTIFICATION</scope>
</reference>